<organism evidence="13 14">
    <name type="scientific">Segnochrobactrum spirostomi</name>
    <dbReference type="NCBI Taxonomy" id="2608987"/>
    <lineage>
        <taxon>Bacteria</taxon>
        <taxon>Pseudomonadati</taxon>
        <taxon>Pseudomonadota</taxon>
        <taxon>Alphaproteobacteria</taxon>
        <taxon>Hyphomicrobiales</taxon>
        <taxon>Segnochrobactraceae</taxon>
        <taxon>Segnochrobactrum</taxon>
    </lineage>
</organism>
<evidence type="ECO:0000256" key="2">
    <source>
        <dbReference type="ARBA" id="ARBA00005215"/>
    </source>
</evidence>
<evidence type="ECO:0000256" key="7">
    <source>
        <dbReference type="ARBA" id="ARBA00022842"/>
    </source>
</evidence>
<gene>
    <name evidence="9" type="primary">fbp</name>
    <name evidence="13" type="ORF">F0357_16920</name>
</gene>
<keyword evidence="14" id="KW-1185">Reference proteome</keyword>
<comment type="caution">
    <text evidence="9">Lacks conserved residue(s) required for the propagation of feature annotation.</text>
</comment>
<feature type="binding site" evidence="9">
    <location>
        <position position="116"/>
    </location>
    <ligand>
        <name>Mg(2+)</name>
        <dbReference type="ChEBI" id="CHEBI:18420"/>
        <label>2</label>
    </ligand>
</feature>
<dbReference type="PIRSF" id="PIRSF500210">
    <property type="entry name" value="FBPtase"/>
    <property type="match status" value="1"/>
</dbReference>
<dbReference type="GO" id="GO:0000287">
    <property type="term" value="F:magnesium ion binding"/>
    <property type="evidence" value="ECO:0007669"/>
    <property type="project" value="UniProtKB-UniRule"/>
</dbReference>
<dbReference type="SUPFAM" id="SSF56655">
    <property type="entry name" value="Carbohydrate phosphatase"/>
    <property type="match status" value="1"/>
</dbReference>
<evidence type="ECO:0000256" key="5">
    <source>
        <dbReference type="ARBA" id="ARBA00022723"/>
    </source>
</evidence>
<feature type="binding site" evidence="9">
    <location>
        <position position="283"/>
    </location>
    <ligand>
        <name>Mg(2+)</name>
        <dbReference type="ChEBI" id="CHEBI:18420"/>
        <label>2</label>
    </ligand>
</feature>
<dbReference type="InterPro" id="IPR033391">
    <property type="entry name" value="FBPase_N"/>
</dbReference>
<dbReference type="PANTHER" id="PTHR11556:SF35">
    <property type="entry name" value="SEDOHEPTULOSE-1,7-BISPHOSPHATASE, CHLOROPLASTIC"/>
    <property type="match status" value="1"/>
</dbReference>
<dbReference type="EC" id="3.1.3.11" evidence="9"/>
<dbReference type="InterPro" id="IPR000146">
    <property type="entry name" value="FBPase_class-1"/>
</dbReference>
<keyword evidence="4 9" id="KW-0963">Cytoplasm</keyword>
<dbReference type="NCBIfam" id="NF006779">
    <property type="entry name" value="PRK09293.1-3"/>
    <property type="match status" value="1"/>
</dbReference>
<evidence type="ECO:0000259" key="12">
    <source>
        <dbReference type="Pfam" id="PF18913"/>
    </source>
</evidence>
<evidence type="ECO:0000256" key="1">
    <source>
        <dbReference type="ARBA" id="ARBA00001273"/>
    </source>
</evidence>
<feature type="domain" description="Fructose-1-6-bisphosphatase class 1 C-terminal" evidence="12">
    <location>
        <begin position="203"/>
        <end position="334"/>
    </location>
</feature>
<dbReference type="Gene3D" id="3.30.540.10">
    <property type="entry name" value="Fructose-1,6-Bisphosphatase, subunit A, domain 1"/>
    <property type="match status" value="1"/>
</dbReference>
<evidence type="ECO:0000256" key="8">
    <source>
        <dbReference type="ARBA" id="ARBA00023277"/>
    </source>
</evidence>
<dbReference type="NCBIfam" id="NF006780">
    <property type="entry name" value="PRK09293.1-4"/>
    <property type="match status" value="1"/>
</dbReference>
<feature type="binding site" evidence="9">
    <location>
        <position position="118"/>
    </location>
    <ligand>
        <name>Mg(2+)</name>
        <dbReference type="ChEBI" id="CHEBI:18420"/>
        <label>1</label>
    </ligand>
</feature>
<dbReference type="PRINTS" id="PR00115">
    <property type="entry name" value="F16BPHPHTASE"/>
</dbReference>
<evidence type="ECO:0000259" key="11">
    <source>
        <dbReference type="Pfam" id="PF00316"/>
    </source>
</evidence>
<dbReference type="InterPro" id="IPR044015">
    <property type="entry name" value="FBPase_C_dom"/>
</dbReference>
<dbReference type="GO" id="GO:0030388">
    <property type="term" value="P:fructose 1,6-bisphosphate metabolic process"/>
    <property type="evidence" value="ECO:0007669"/>
    <property type="project" value="TreeGrafter"/>
</dbReference>
<comment type="subcellular location">
    <subcellularLocation>
        <location evidence="9">Cytoplasm</location>
    </subcellularLocation>
</comment>
<feature type="binding site" evidence="9">
    <location>
        <begin position="263"/>
        <end position="265"/>
    </location>
    <ligand>
        <name>substrate</name>
    </ligand>
</feature>
<evidence type="ECO:0000313" key="13">
    <source>
        <dbReference type="EMBL" id="MQT14296.1"/>
    </source>
</evidence>
<protein>
    <recommendedName>
        <fullName evidence="9">Fructose-1,6-bisphosphatase class 1</fullName>
        <shortName evidence="9">FBPase class 1</shortName>
        <ecNumber evidence="9">3.1.3.11</ecNumber>
    </recommendedName>
    <alternativeName>
        <fullName evidence="9">D-fructose-1,6-bisphosphate 1-phosphohydrolase class 1</fullName>
    </alternativeName>
</protein>
<keyword evidence="7 9" id="KW-0460">Magnesium</keyword>
<comment type="cofactor">
    <cofactor evidence="9">
        <name>Mg(2+)</name>
        <dbReference type="ChEBI" id="CHEBI:18420"/>
    </cofactor>
    <text evidence="9">Binds 2 magnesium ions per subunit.</text>
</comment>
<dbReference type="InterPro" id="IPR020548">
    <property type="entry name" value="Fructose_bisphosphatase_AS"/>
</dbReference>
<evidence type="ECO:0000256" key="3">
    <source>
        <dbReference type="ARBA" id="ARBA00010941"/>
    </source>
</evidence>
<dbReference type="GO" id="GO:0006002">
    <property type="term" value="P:fructose 6-phosphate metabolic process"/>
    <property type="evidence" value="ECO:0007669"/>
    <property type="project" value="TreeGrafter"/>
</dbReference>
<accession>A0A6A7Y679</accession>
<evidence type="ECO:0000256" key="6">
    <source>
        <dbReference type="ARBA" id="ARBA00022801"/>
    </source>
</evidence>
<proteinExistence type="inferred from homology"/>
<sequence>MRDHQTGSAVGAPLGAVLEHWAGEDPNRRDVAATLVALERGLVALSGRIARGALDGDMGEVLHAGEAGEGQKKLDVLADEFVISALRGGPVAAVASEEDDLPVLLDETAPLLVALDPLDGSSNIDTNLSVGTIFSVLPRRPGVHPGSVESFLQAGREQLAAGYAIYGPHTALLLTVGDGTMHFVLDPVSQGFRLVEARVEIANGASEFAINMSNYRHWDEPVRLYIDDCLSGRDGPRERDFNMRWHASLVAEAHRIIRRGGVYLYPADSRKGYGRGRLRLLYEAFPIAFLMEQAGGLATDGVEPIVELTPKSLHERVPLVFGSRDKVDTVARYHVGPSRLAERSPLFGRRGLFRP</sequence>
<feature type="binding site" evidence="9">
    <location>
        <position position="97"/>
    </location>
    <ligand>
        <name>Mg(2+)</name>
        <dbReference type="ChEBI" id="CHEBI:18420"/>
        <label>1</label>
    </ligand>
</feature>
<feature type="domain" description="Fructose-1-6-bisphosphatase class I N-terminal" evidence="11">
    <location>
        <begin position="26"/>
        <end position="195"/>
    </location>
</feature>
<dbReference type="Pfam" id="PF18913">
    <property type="entry name" value="FBPase_C"/>
    <property type="match status" value="1"/>
</dbReference>
<keyword evidence="6 9" id="KW-0378">Hydrolase</keyword>
<dbReference type="GO" id="GO:0006000">
    <property type="term" value="P:fructose metabolic process"/>
    <property type="evidence" value="ECO:0007669"/>
    <property type="project" value="TreeGrafter"/>
</dbReference>
<dbReference type="PIRSF" id="PIRSF000904">
    <property type="entry name" value="FBPtase_SBPase"/>
    <property type="match status" value="1"/>
</dbReference>
<name>A0A6A7Y679_9HYPH</name>
<dbReference type="Pfam" id="PF00316">
    <property type="entry name" value="FBPase"/>
    <property type="match status" value="1"/>
</dbReference>
<dbReference type="PANTHER" id="PTHR11556">
    <property type="entry name" value="FRUCTOSE-1,6-BISPHOSPHATASE-RELATED"/>
    <property type="match status" value="1"/>
</dbReference>
<evidence type="ECO:0000256" key="10">
    <source>
        <dbReference type="RuleBase" id="RU000508"/>
    </source>
</evidence>
<feature type="binding site" evidence="9">
    <location>
        <begin position="119"/>
        <end position="122"/>
    </location>
    <ligand>
        <name>substrate</name>
    </ligand>
</feature>
<dbReference type="RefSeq" id="WP_153484758.1">
    <property type="nucleotide sequence ID" value="NZ_VWNA01000001.1"/>
</dbReference>
<evidence type="ECO:0000256" key="4">
    <source>
        <dbReference type="ARBA" id="ARBA00022490"/>
    </source>
</evidence>
<dbReference type="CDD" id="cd00354">
    <property type="entry name" value="FBPase"/>
    <property type="match status" value="1"/>
</dbReference>
<dbReference type="GO" id="GO:0006094">
    <property type="term" value="P:gluconeogenesis"/>
    <property type="evidence" value="ECO:0007669"/>
    <property type="project" value="UniProtKB-UniRule"/>
</dbReference>
<dbReference type="GO" id="GO:0005829">
    <property type="term" value="C:cytosol"/>
    <property type="evidence" value="ECO:0007669"/>
    <property type="project" value="TreeGrafter"/>
</dbReference>
<dbReference type="HAMAP" id="MF_01855">
    <property type="entry name" value="FBPase_class1"/>
    <property type="match status" value="1"/>
</dbReference>
<dbReference type="PROSITE" id="PS00124">
    <property type="entry name" value="FBPASE"/>
    <property type="match status" value="1"/>
</dbReference>
<comment type="caution">
    <text evidence="13">The sequence shown here is derived from an EMBL/GenBank/DDBJ whole genome shotgun (WGS) entry which is preliminary data.</text>
</comment>
<dbReference type="EMBL" id="VWNA01000001">
    <property type="protein sequence ID" value="MQT14296.1"/>
    <property type="molecule type" value="Genomic_DNA"/>
</dbReference>
<comment type="catalytic activity">
    <reaction evidence="1 9">
        <text>beta-D-fructose 1,6-bisphosphate + H2O = beta-D-fructose 6-phosphate + phosphate</text>
        <dbReference type="Rhea" id="RHEA:11064"/>
        <dbReference type="ChEBI" id="CHEBI:15377"/>
        <dbReference type="ChEBI" id="CHEBI:32966"/>
        <dbReference type="ChEBI" id="CHEBI:43474"/>
        <dbReference type="ChEBI" id="CHEBI:57634"/>
        <dbReference type="EC" id="3.1.3.11"/>
    </reaction>
</comment>
<dbReference type="AlphaFoldDB" id="A0A6A7Y679"/>
<dbReference type="InterPro" id="IPR028343">
    <property type="entry name" value="FBPtase"/>
</dbReference>
<feature type="binding site" evidence="9">
    <location>
        <position position="211"/>
    </location>
    <ligand>
        <name>substrate</name>
    </ligand>
</feature>
<evidence type="ECO:0000256" key="9">
    <source>
        <dbReference type="HAMAP-Rule" id="MF_01855"/>
    </source>
</evidence>
<evidence type="ECO:0000313" key="14">
    <source>
        <dbReference type="Proteomes" id="UP000332515"/>
    </source>
</evidence>
<dbReference type="FunFam" id="3.40.190.80:FF:000011">
    <property type="entry name" value="Fructose-1,6-bisphosphatase class 1"/>
    <property type="match status" value="1"/>
</dbReference>
<comment type="pathway">
    <text evidence="2">Carbohydrate biosynthesis; Calvin cycle.</text>
</comment>
<comment type="similarity">
    <text evidence="3 9 10">Belongs to the FBPase class 1 family.</text>
</comment>
<dbReference type="GO" id="GO:0005986">
    <property type="term" value="P:sucrose biosynthetic process"/>
    <property type="evidence" value="ECO:0007669"/>
    <property type="project" value="TreeGrafter"/>
</dbReference>
<dbReference type="GO" id="GO:0042132">
    <property type="term" value="F:fructose 1,6-bisphosphate 1-phosphatase activity"/>
    <property type="evidence" value="ECO:0007669"/>
    <property type="project" value="UniProtKB-UniRule"/>
</dbReference>
<keyword evidence="5 9" id="KW-0479">Metal-binding</keyword>
<keyword evidence="8 9" id="KW-0119">Carbohydrate metabolism</keyword>
<reference evidence="13 14" key="1">
    <citation type="submission" date="2019-09" db="EMBL/GenBank/DDBJ databases">
        <title>Segnochrobactrum spirostomi gen. nov., sp. nov., isolated from the ciliate Spirostomum cf. yagiui and description of a novel family, Segnochrobactraceae fam. nov. within the order Rhizobiales of the class Alphaproteobacteria.</title>
        <authorList>
            <person name="Akter S."/>
            <person name="Shazib S.U.A."/>
            <person name="Shin M.K."/>
        </authorList>
    </citation>
    <scope>NUCLEOTIDE SEQUENCE [LARGE SCALE GENOMIC DNA]</scope>
    <source>
        <strain evidence="13 14">Sp-1</strain>
    </source>
</reference>
<dbReference type="Gene3D" id="3.40.190.80">
    <property type="match status" value="1"/>
</dbReference>
<comment type="subunit">
    <text evidence="9">Homotetramer.</text>
</comment>
<dbReference type="Proteomes" id="UP000332515">
    <property type="component" value="Unassembled WGS sequence"/>
</dbReference>
<feature type="binding site" evidence="9">
    <location>
        <position position="119"/>
    </location>
    <ligand>
        <name>Mg(2+)</name>
        <dbReference type="ChEBI" id="CHEBI:18420"/>
        <label>2</label>
    </ligand>
</feature>
<feature type="binding site" evidence="9">
    <location>
        <position position="116"/>
    </location>
    <ligand>
        <name>Mg(2+)</name>
        <dbReference type="ChEBI" id="CHEBI:18420"/>
        <label>1</label>
    </ligand>
</feature>